<reference evidence="1" key="1">
    <citation type="submission" date="2020-11" db="EMBL/GenBank/DDBJ databases">
        <authorList>
            <person name="Tran Van P."/>
        </authorList>
    </citation>
    <scope>NUCLEOTIDE SEQUENCE</scope>
</reference>
<dbReference type="AlphaFoldDB" id="A0A7R9MIT1"/>
<keyword evidence="2" id="KW-1185">Reference proteome</keyword>
<organism evidence="1">
    <name type="scientific">Oppiella nova</name>
    <dbReference type="NCBI Taxonomy" id="334625"/>
    <lineage>
        <taxon>Eukaryota</taxon>
        <taxon>Metazoa</taxon>
        <taxon>Ecdysozoa</taxon>
        <taxon>Arthropoda</taxon>
        <taxon>Chelicerata</taxon>
        <taxon>Arachnida</taxon>
        <taxon>Acari</taxon>
        <taxon>Acariformes</taxon>
        <taxon>Sarcoptiformes</taxon>
        <taxon>Oribatida</taxon>
        <taxon>Brachypylina</taxon>
        <taxon>Oppioidea</taxon>
        <taxon>Oppiidae</taxon>
        <taxon>Oppiella</taxon>
    </lineage>
</organism>
<evidence type="ECO:0000313" key="2">
    <source>
        <dbReference type="Proteomes" id="UP000728032"/>
    </source>
</evidence>
<evidence type="ECO:0000313" key="1">
    <source>
        <dbReference type="EMBL" id="CAD7661031.1"/>
    </source>
</evidence>
<dbReference type="Proteomes" id="UP000728032">
    <property type="component" value="Unassembled WGS sequence"/>
</dbReference>
<protein>
    <submittedName>
        <fullName evidence="1">Uncharacterized protein</fullName>
    </submittedName>
</protein>
<proteinExistence type="predicted"/>
<sequence length="87" mass="10223">MCPDDQLSLDNETSMRVKVGVFGVMDFIYKIWPEWHRDYVILELKLMDSMSDLKISGETLKNQELATYESPLKPYYGPLVKEIYDLQ</sequence>
<name>A0A7R9MIT1_9ACAR</name>
<dbReference type="EMBL" id="OC937015">
    <property type="protein sequence ID" value="CAD7661031.1"/>
    <property type="molecule type" value="Genomic_DNA"/>
</dbReference>
<accession>A0A7R9MIT1</accession>
<gene>
    <name evidence="1" type="ORF">ONB1V03_LOCUS17593</name>
</gene>
<dbReference type="EMBL" id="CAJPVJ010022190">
    <property type="protein sequence ID" value="CAG2178167.1"/>
    <property type="molecule type" value="Genomic_DNA"/>
</dbReference>